<evidence type="ECO:0000256" key="7">
    <source>
        <dbReference type="SAM" id="MobiDB-lite"/>
    </source>
</evidence>
<evidence type="ECO:0000313" key="9">
    <source>
        <dbReference type="EMBL" id="MDQ1123083.1"/>
    </source>
</evidence>
<feature type="domain" description="Rieske" evidence="8">
    <location>
        <begin position="69"/>
        <end position="172"/>
    </location>
</feature>
<dbReference type="Gene3D" id="2.102.10.10">
    <property type="entry name" value="Rieske [2Fe-2S] iron-sulphur domain"/>
    <property type="match status" value="1"/>
</dbReference>
<dbReference type="CDD" id="cd03529">
    <property type="entry name" value="Rieske_NirD"/>
    <property type="match status" value="1"/>
</dbReference>
<keyword evidence="5" id="KW-0411">Iron-sulfur</keyword>
<dbReference type="PROSITE" id="PS51296">
    <property type="entry name" value="RIESKE"/>
    <property type="match status" value="1"/>
</dbReference>
<dbReference type="InterPro" id="IPR017941">
    <property type="entry name" value="Rieske_2Fe-2S"/>
</dbReference>
<dbReference type="EC" id="1.7.1.15" evidence="9"/>
<dbReference type="GO" id="GO:0106316">
    <property type="term" value="F:nitrite reductase (NADH) activity"/>
    <property type="evidence" value="ECO:0007669"/>
    <property type="project" value="UniProtKB-EC"/>
</dbReference>
<gene>
    <name evidence="9" type="ORF">QE412_001656</name>
</gene>
<dbReference type="SUPFAM" id="SSF50022">
    <property type="entry name" value="ISP domain"/>
    <property type="match status" value="1"/>
</dbReference>
<keyword evidence="3 9" id="KW-0560">Oxidoreductase</keyword>
<keyword evidence="10" id="KW-1185">Reference proteome</keyword>
<proteinExistence type="predicted"/>
<comment type="caution">
    <text evidence="9">The sequence shown here is derived from an EMBL/GenBank/DDBJ whole genome shotgun (WGS) entry which is preliminary data.</text>
</comment>
<name>A0ABU0TTU5_MICTR</name>
<evidence type="ECO:0000256" key="6">
    <source>
        <dbReference type="ARBA" id="ARBA00023063"/>
    </source>
</evidence>
<evidence type="ECO:0000256" key="2">
    <source>
        <dbReference type="ARBA" id="ARBA00022723"/>
    </source>
</evidence>
<dbReference type="RefSeq" id="WP_307482165.1">
    <property type="nucleotide sequence ID" value="NZ_JAUTBF010000001.1"/>
</dbReference>
<dbReference type="Proteomes" id="UP001226691">
    <property type="component" value="Unassembled WGS sequence"/>
</dbReference>
<sequence length="179" mass="18213">MTILNATRTDAMTPDATTPAPAAGAVPAASLAPAATAAAATPAAATPGTATPAAVTPDASAETPASGWTRICRVDDLLVERGAAALVGDRQIALFRTYDGRLYATDQIDPFSGAAILSRGIVGDRGGVPTVASPMYKQVFDLRTGVCLDTQGKEPLAVRVHPVAVTDGDVFVKIEGDPR</sequence>
<evidence type="ECO:0000256" key="5">
    <source>
        <dbReference type="ARBA" id="ARBA00023014"/>
    </source>
</evidence>
<dbReference type="NCBIfam" id="TIGR02378">
    <property type="entry name" value="nirD_assim_sml"/>
    <property type="match status" value="1"/>
</dbReference>
<dbReference type="PANTHER" id="PTHR40562:SF1">
    <property type="entry name" value="NITRITE REDUCTASE (NADH) SMALL SUBUNIT"/>
    <property type="match status" value="1"/>
</dbReference>
<accession>A0ABU0TTU5</accession>
<dbReference type="PANTHER" id="PTHR40562">
    <property type="match status" value="1"/>
</dbReference>
<feature type="compositionally biased region" description="Low complexity" evidence="7">
    <location>
        <begin position="46"/>
        <end position="61"/>
    </location>
</feature>
<keyword evidence="6" id="KW-0534">Nitrate assimilation</keyword>
<dbReference type="EMBL" id="JAUTBF010000001">
    <property type="protein sequence ID" value="MDQ1123083.1"/>
    <property type="molecule type" value="Genomic_DNA"/>
</dbReference>
<keyword evidence="4" id="KW-0408">Iron</keyword>
<dbReference type="PROSITE" id="PS51300">
    <property type="entry name" value="NIRD"/>
    <property type="match status" value="1"/>
</dbReference>
<dbReference type="InterPro" id="IPR036922">
    <property type="entry name" value="Rieske_2Fe-2S_sf"/>
</dbReference>
<feature type="region of interest" description="Disordered" evidence="7">
    <location>
        <begin position="46"/>
        <end position="65"/>
    </location>
</feature>
<reference evidence="9 10" key="1">
    <citation type="submission" date="2023-07" db="EMBL/GenBank/DDBJ databases">
        <title>Functional and genomic diversity of the sorghum phyllosphere microbiome.</title>
        <authorList>
            <person name="Shade A."/>
        </authorList>
    </citation>
    <scope>NUCLEOTIDE SEQUENCE [LARGE SCALE GENOMIC DNA]</scope>
    <source>
        <strain evidence="9 10">SORGH_AS_1207</strain>
    </source>
</reference>
<evidence type="ECO:0000313" key="10">
    <source>
        <dbReference type="Proteomes" id="UP001226691"/>
    </source>
</evidence>
<keyword evidence="2" id="KW-0479">Metal-binding</keyword>
<protein>
    <submittedName>
        <fullName evidence="9">Nitrite reductase (NADH) small subunit</fullName>
        <ecNumber evidence="9">1.7.1.15</ecNumber>
    </submittedName>
</protein>
<evidence type="ECO:0000256" key="4">
    <source>
        <dbReference type="ARBA" id="ARBA00023004"/>
    </source>
</evidence>
<evidence type="ECO:0000256" key="3">
    <source>
        <dbReference type="ARBA" id="ARBA00023002"/>
    </source>
</evidence>
<organism evidence="9 10">
    <name type="scientific">Microbacterium trichothecenolyticum</name>
    <name type="common">Aureobacterium trichothecenolyticum</name>
    <dbReference type="NCBI Taxonomy" id="69370"/>
    <lineage>
        <taxon>Bacteria</taxon>
        <taxon>Bacillati</taxon>
        <taxon>Actinomycetota</taxon>
        <taxon>Actinomycetes</taxon>
        <taxon>Micrococcales</taxon>
        <taxon>Microbacteriaceae</taxon>
        <taxon>Microbacterium</taxon>
    </lineage>
</organism>
<evidence type="ECO:0000256" key="1">
    <source>
        <dbReference type="ARBA" id="ARBA00022714"/>
    </source>
</evidence>
<evidence type="ECO:0000259" key="8">
    <source>
        <dbReference type="PROSITE" id="PS51296"/>
    </source>
</evidence>
<dbReference type="InterPro" id="IPR017881">
    <property type="entry name" value="NirD"/>
</dbReference>
<dbReference type="Pfam" id="PF13806">
    <property type="entry name" value="Rieske_2"/>
    <property type="match status" value="1"/>
</dbReference>
<feature type="region of interest" description="Disordered" evidence="7">
    <location>
        <begin position="1"/>
        <end position="24"/>
    </location>
</feature>
<keyword evidence="1" id="KW-0001">2Fe-2S</keyword>
<dbReference type="InterPro" id="IPR012748">
    <property type="entry name" value="Rieske-like_NirD"/>
</dbReference>